<sequence>MRIHVSHRRLVVPHHLSVLPPPFRPYKRIPVVRFLLSSSVGALVVFGPSSADYGPLDHLPKGEHVAETAPKQVQVIVDAEAEGGQHGRDLQQPAGGKPPEEQREGIQAQRLTEMIHASAVGMKLGNLPATVANVLSDGNTMQLEAIMQFHRLLFRSMNLQHIAVNSCYYSFLLESWPF</sequence>
<keyword evidence="3" id="KW-1185">Reference proteome</keyword>
<dbReference type="EMBL" id="PYDT01000007">
    <property type="protein sequence ID" value="THU56970.1"/>
    <property type="molecule type" value="Genomic_DNA"/>
</dbReference>
<gene>
    <name evidence="2" type="ORF">C4D60_Mb11t22820</name>
</gene>
<proteinExistence type="predicted"/>
<name>A0A4S8J647_MUSBA</name>
<comment type="caution">
    <text evidence="2">The sequence shown here is derived from an EMBL/GenBank/DDBJ whole genome shotgun (WGS) entry which is preliminary data.</text>
</comment>
<feature type="region of interest" description="Disordered" evidence="1">
    <location>
        <begin position="84"/>
        <end position="103"/>
    </location>
</feature>
<accession>A0A4S8J647</accession>
<dbReference type="AlphaFoldDB" id="A0A4S8J647"/>
<dbReference type="Proteomes" id="UP000317650">
    <property type="component" value="Chromosome 11"/>
</dbReference>
<protein>
    <submittedName>
        <fullName evidence="2">Uncharacterized protein</fullName>
    </submittedName>
</protein>
<evidence type="ECO:0000256" key="1">
    <source>
        <dbReference type="SAM" id="MobiDB-lite"/>
    </source>
</evidence>
<reference evidence="2 3" key="1">
    <citation type="journal article" date="2019" name="Nat. Plants">
        <title>Genome sequencing of Musa balbisiana reveals subgenome evolution and function divergence in polyploid bananas.</title>
        <authorList>
            <person name="Yao X."/>
        </authorList>
    </citation>
    <scope>NUCLEOTIDE SEQUENCE [LARGE SCALE GENOMIC DNA]</scope>
    <source>
        <strain evidence="3">cv. DH-PKW</strain>
        <tissue evidence="2">Leaves</tissue>
    </source>
</reference>
<organism evidence="2 3">
    <name type="scientific">Musa balbisiana</name>
    <name type="common">Banana</name>
    <dbReference type="NCBI Taxonomy" id="52838"/>
    <lineage>
        <taxon>Eukaryota</taxon>
        <taxon>Viridiplantae</taxon>
        <taxon>Streptophyta</taxon>
        <taxon>Embryophyta</taxon>
        <taxon>Tracheophyta</taxon>
        <taxon>Spermatophyta</taxon>
        <taxon>Magnoliopsida</taxon>
        <taxon>Liliopsida</taxon>
        <taxon>Zingiberales</taxon>
        <taxon>Musaceae</taxon>
        <taxon>Musa</taxon>
    </lineage>
</organism>
<evidence type="ECO:0000313" key="2">
    <source>
        <dbReference type="EMBL" id="THU56970.1"/>
    </source>
</evidence>
<evidence type="ECO:0000313" key="3">
    <source>
        <dbReference type="Proteomes" id="UP000317650"/>
    </source>
</evidence>